<dbReference type="Gene3D" id="3.30.1780.10">
    <property type="entry name" value="ornithine cyclodeaminase, domain 1"/>
    <property type="match status" value="1"/>
</dbReference>
<dbReference type="STRING" id="1314783.A0A165NG39"/>
<evidence type="ECO:0000313" key="2">
    <source>
        <dbReference type="EMBL" id="KZT66928.1"/>
    </source>
</evidence>
<organism evidence="2 3">
    <name type="scientific">Daedalea quercina L-15889</name>
    <dbReference type="NCBI Taxonomy" id="1314783"/>
    <lineage>
        <taxon>Eukaryota</taxon>
        <taxon>Fungi</taxon>
        <taxon>Dikarya</taxon>
        <taxon>Basidiomycota</taxon>
        <taxon>Agaricomycotina</taxon>
        <taxon>Agaricomycetes</taxon>
        <taxon>Polyporales</taxon>
        <taxon>Fomitopsis</taxon>
    </lineage>
</organism>
<protein>
    <submittedName>
        <fullName evidence="2">NAD(P)-binding protein</fullName>
    </submittedName>
</protein>
<dbReference type="Gene3D" id="3.40.50.720">
    <property type="entry name" value="NAD(P)-binding Rossmann-like Domain"/>
    <property type="match status" value="1"/>
</dbReference>
<dbReference type="InterPro" id="IPR023401">
    <property type="entry name" value="ODC_N"/>
</dbReference>
<dbReference type="PIRSF" id="PIRSF001439">
    <property type="entry name" value="CryM"/>
    <property type="match status" value="1"/>
</dbReference>
<evidence type="ECO:0000256" key="1">
    <source>
        <dbReference type="ARBA" id="ARBA00008903"/>
    </source>
</evidence>
<sequence>MSLLVTSVEDVRRIATTFKPQELTDLMAQVFYSLSNADKLGGPASNIHQPHRISVPVTNHTTLFMPSRIEPFGTAVKVVSVPTSTAPQSVKAAGLPGTTLVLDEISGSVKAVVNSRQLTALRNAAGSLLATRLLLHPSAQPRVLVAFGAGAQIAAHITLFLKYFSSITSCTVFNRSVNARLSNLISTLRVENGAADIEARALPGDVEDPAFRKVVQDADLIVTATSSTAPFFPSSYVKPGAHLCLIGSYKPDMHEVDTALIKRAGRVVVDSRAACLVEAGELIAAGLGPADLVEIGELVEPTESADDPTWTAREELVREIREPGDVTIFKSVGVGVQDVAIACAVASKAERENIGTIIADYDEMS</sequence>
<dbReference type="EMBL" id="KV429082">
    <property type="protein sequence ID" value="KZT66928.1"/>
    <property type="molecule type" value="Genomic_DNA"/>
</dbReference>
<keyword evidence="3" id="KW-1185">Reference proteome</keyword>
<dbReference type="SUPFAM" id="SSF51735">
    <property type="entry name" value="NAD(P)-binding Rossmann-fold domains"/>
    <property type="match status" value="1"/>
</dbReference>
<dbReference type="Proteomes" id="UP000076727">
    <property type="component" value="Unassembled WGS sequence"/>
</dbReference>
<dbReference type="InterPro" id="IPR003462">
    <property type="entry name" value="ODC_Mu_crystall"/>
</dbReference>
<name>A0A165NG39_9APHY</name>
<dbReference type="Pfam" id="PF02423">
    <property type="entry name" value="OCD_Mu_crystall"/>
    <property type="match status" value="1"/>
</dbReference>
<dbReference type="AlphaFoldDB" id="A0A165NG39"/>
<proteinExistence type="inferred from homology"/>
<gene>
    <name evidence="2" type="ORF">DAEQUDRAFT_674171</name>
</gene>
<dbReference type="GO" id="GO:0005737">
    <property type="term" value="C:cytoplasm"/>
    <property type="evidence" value="ECO:0007669"/>
    <property type="project" value="TreeGrafter"/>
</dbReference>
<dbReference type="OrthoDB" id="41492at2759"/>
<comment type="similarity">
    <text evidence="1">Belongs to the ornithine cyclodeaminase/mu-crystallin family.</text>
</comment>
<evidence type="ECO:0000313" key="3">
    <source>
        <dbReference type="Proteomes" id="UP000076727"/>
    </source>
</evidence>
<dbReference type="PANTHER" id="PTHR13812:SF19">
    <property type="entry name" value="KETIMINE REDUCTASE MU-CRYSTALLIN"/>
    <property type="match status" value="1"/>
</dbReference>
<dbReference type="PANTHER" id="PTHR13812">
    <property type="entry name" value="KETIMINE REDUCTASE MU-CRYSTALLIN"/>
    <property type="match status" value="1"/>
</dbReference>
<accession>A0A165NG39</accession>
<dbReference type="InterPro" id="IPR036291">
    <property type="entry name" value="NAD(P)-bd_dom_sf"/>
</dbReference>
<reference evidence="2 3" key="1">
    <citation type="journal article" date="2016" name="Mol. Biol. Evol.">
        <title>Comparative Genomics of Early-Diverging Mushroom-Forming Fungi Provides Insights into the Origins of Lignocellulose Decay Capabilities.</title>
        <authorList>
            <person name="Nagy L.G."/>
            <person name="Riley R."/>
            <person name="Tritt A."/>
            <person name="Adam C."/>
            <person name="Daum C."/>
            <person name="Floudas D."/>
            <person name="Sun H."/>
            <person name="Yadav J.S."/>
            <person name="Pangilinan J."/>
            <person name="Larsson K.H."/>
            <person name="Matsuura K."/>
            <person name="Barry K."/>
            <person name="Labutti K."/>
            <person name="Kuo R."/>
            <person name="Ohm R.A."/>
            <person name="Bhattacharya S.S."/>
            <person name="Shirouzu T."/>
            <person name="Yoshinaga Y."/>
            <person name="Martin F.M."/>
            <person name="Grigoriev I.V."/>
            <person name="Hibbett D.S."/>
        </authorList>
    </citation>
    <scope>NUCLEOTIDE SEQUENCE [LARGE SCALE GENOMIC DNA]</scope>
    <source>
        <strain evidence="2 3">L-15889</strain>
    </source>
</reference>